<reference evidence="1 2" key="1">
    <citation type="submission" date="2011-02" db="EMBL/GenBank/DDBJ databases">
        <title>The Genome Sequence of Sphaeroforma arctica JP610.</title>
        <authorList>
            <consortium name="The Broad Institute Genome Sequencing Platform"/>
            <person name="Russ C."/>
            <person name="Cuomo C."/>
            <person name="Young S.K."/>
            <person name="Zeng Q."/>
            <person name="Gargeya S."/>
            <person name="Alvarado L."/>
            <person name="Berlin A."/>
            <person name="Chapman S.B."/>
            <person name="Chen Z."/>
            <person name="Freedman E."/>
            <person name="Gellesch M."/>
            <person name="Goldberg J."/>
            <person name="Griggs A."/>
            <person name="Gujja S."/>
            <person name="Heilman E."/>
            <person name="Heiman D."/>
            <person name="Howarth C."/>
            <person name="Mehta T."/>
            <person name="Neiman D."/>
            <person name="Pearson M."/>
            <person name="Roberts A."/>
            <person name="Saif S."/>
            <person name="Shea T."/>
            <person name="Shenoy N."/>
            <person name="Sisk P."/>
            <person name="Stolte C."/>
            <person name="Sykes S."/>
            <person name="White J."/>
            <person name="Yandava C."/>
            <person name="Burger G."/>
            <person name="Gray M.W."/>
            <person name="Holland P.W.H."/>
            <person name="King N."/>
            <person name="Lang F.B.F."/>
            <person name="Roger A.J."/>
            <person name="Ruiz-Trillo I."/>
            <person name="Haas B."/>
            <person name="Nusbaum C."/>
            <person name="Birren B."/>
        </authorList>
    </citation>
    <scope>NUCLEOTIDE SEQUENCE [LARGE SCALE GENOMIC DNA]</scope>
    <source>
        <strain evidence="1 2">JP610</strain>
    </source>
</reference>
<keyword evidence="2" id="KW-1185">Reference proteome</keyword>
<sequence>MVSLEEQLEDVKAENKALSAYMNDIVGDINEEAPKIASMKANYDNAIK</sequence>
<dbReference type="Proteomes" id="UP000054560">
    <property type="component" value="Unassembled WGS sequence"/>
</dbReference>
<evidence type="ECO:0000313" key="1">
    <source>
        <dbReference type="EMBL" id="KNC69792.1"/>
    </source>
</evidence>
<protein>
    <submittedName>
        <fullName evidence="1">Uncharacterized protein</fullName>
    </submittedName>
</protein>
<accession>A0A0L0EZC5</accession>
<gene>
    <name evidence="1" type="ORF">SARC_17690</name>
</gene>
<dbReference type="RefSeq" id="XP_014143694.1">
    <property type="nucleotide sequence ID" value="XM_014288219.1"/>
</dbReference>
<dbReference type="GeneID" id="25918194"/>
<organism evidence="1 2">
    <name type="scientific">Sphaeroforma arctica JP610</name>
    <dbReference type="NCBI Taxonomy" id="667725"/>
    <lineage>
        <taxon>Eukaryota</taxon>
        <taxon>Ichthyosporea</taxon>
        <taxon>Ichthyophonida</taxon>
        <taxon>Sphaeroforma</taxon>
    </lineage>
</organism>
<evidence type="ECO:0000313" key="2">
    <source>
        <dbReference type="Proteomes" id="UP000054560"/>
    </source>
</evidence>
<dbReference type="AlphaFoldDB" id="A0A0L0EZC5"/>
<name>A0A0L0EZC5_9EUKA</name>
<feature type="non-terminal residue" evidence="1">
    <location>
        <position position="48"/>
    </location>
</feature>
<dbReference type="EMBL" id="KQ253300">
    <property type="protein sequence ID" value="KNC69792.1"/>
    <property type="molecule type" value="Genomic_DNA"/>
</dbReference>
<proteinExistence type="predicted"/>